<evidence type="ECO:0000313" key="3">
    <source>
        <dbReference type="Proteomes" id="UP001341840"/>
    </source>
</evidence>
<evidence type="ECO:0000256" key="1">
    <source>
        <dbReference type="SAM" id="MobiDB-lite"/>
    </source>
</evidence>
<reference evidence="2 3" key="1">
    <citation type="journal article" date="2023" name="Plants (Basel)">
        <title>Bridging the Gap: Combining Genomics and Transcriptomics Approaches to Understand Stylosanthes scabra, an Orphan Legume from the Brazilian Caatinga.</title>
        <authorList>
            <person name="Ferreira-Neto J.R.C."/>
            <person name="da Silva M.D."/>
            <person name="Binneck E."/>
            <person name="de Melo N.F."/>
            <person name="da Silva R.H."/>
            <person name="de Melo A.L.T.M."/>
            <person name="Pandolfi V."/>
            <person name="Bustamante F.O."/>
            <person name="Brasileiro-Vidal A.C."/>
            <person name="Benko-Iseppon A.M."/>
        </authorList>
    </citation>
    <scope>NUCLEOTIDE SEQUENCE [LARGE SCALE GENOMIC DNA]</scope>
    <source>
        <tissue evidence="2">Leaves</tissue>
    </source>
</reference>
<keyword evidence="3" id="KW-1185">Reference proteome</keyword>
<organism evidence="2 3">
    <name type="scientific">Stylosanthes scabra</name>
    <dbReference type="NCBI Taxonomy" id="79078"/>
    <lineage>
        <taxon>Eukaryota</taxon>
        <taxon>Viridiplantae</taxon>
        <taxon>Streptophyta</taxon>
        <taxon>Embryophyta</taxon>
        <taxon>Tracheophyta</taxon>
        <taxon>Spermatophyta</taxon>
        <taxon>Magnoliopsida</taxon>
        <taxon>eudicotyledons</taxon>
        <taxon>Gunneridae</taxon>
        <taxon>Pentapetalae</taxon>
        <taxon>rosids</taxon>
        <taxon>fabids</taxon>
        <taxon>Fabales</taxon>
        <taxon>Fabaceae</taxon>
        <taxon>Papilionoideae</taxon>
        <taxon>50 kb inversion clade</taxon>
        <taxon>dalbergioids sensu lato</taxon>
        <taxon>Dalbergieae</taxon>
        <taxon>Pterocarpus clade</taxon>
        <taxon>Stylosanthes</taxon>
    </lineage>
</organism>
<proteinExistence type="predicted"/>
<feature type="region of interest" description="Disordered" evidence="1">
    <location>
        <begin position="100"/>
        <end position="132"/>
    </location>
</feature>
<comment type="caution">
    <text evidence="2">The sequence shown here is derived from an EMBL/GenBank/DDBJ whole genome shotgun (WGS) entry which is preliminary data.</text>
</comment>
<dbReference type="EMBL" id="JASCZI010181545">
    <property type="protein sequence ID" value="MED6184430.1"/>
    <property type="molecule type" value="Genomic_DNA"/>
</dbReference>
<gene>
    <name evidence="2" type="ORF">PIB30_047375</name>
</gene>
<protein>
    <submittedName>
        <fullName evidence="2">Uncharacterized protein</fullName>
    </submittedName>
</protein>
<accession>A0ABU6WIQ2</accession>
<dbReference type="Proteomes" id="UP001341840">
    <property type="component" value="Unassembled WGS sequence"/>
</dbReference>
<evidence type="ECO:0000313" key="2">
    <source>
        <dbReference type="EMBL" id="MED6184430.1"/>
    </source>
</evidence>
<sequence>MQTLFKDRKFYKKAHSVPPNIANDFDILEPYVAQQGRESNDCVVWVAHWMQMANLWSDYNPEIVNSSHRYRLVTSLLLSKANVKRDEVRLAALRYYEGRDGSREKELDISSDSSSSGKANVPVDVDSDSVEI</sequence>
<name>A0ABU6WIQ2_9FABA</name>